<feature type="compositionally biased region" description="Basic and acidic residues" evidence="2">
    <location>
        <begin position="234"/>
        <end position="246"/>
    </location>
</feature>
<dbReference type="EMBL" id="CM017327">
    <property type="protein sequence ID" value="KAE8098805.1"/>
    <property type="molecule type" value="Genomic_DNA"/>
</dbReference>
<comment type="similarity">
    <text evidence="1">Belongs to the remorin family.</text>
</comment>
<reference evidence="4 5" key="1">
    <citation type="submission" date="2019-06" db="EMBL/GenBank/DDBJ databases">
        <title>A chromosomal-level reference genome of Carpinus fangiana (Coryloideae, Betulaceae).</title>
        <authorList>
            <person name="Yang X."/>
            <person name="Wang Z."/>
            <person name="Zhang L."/>
            <person name="Hao G."/>
            <person name="Liu J."/>
            <person name="Yang Y."/>
        </authorList>
    </citation>
    <scope>NUCLEOTIDE SEQUENCE [LARGE SCALE GENOMIC DNA]</scope>
    <source>
        <strain evidence="4">Cfa_2016G</strain>
        <tissue evidence="4">Leaf</tissue>
    </source>
</reference>
<dbReference type="OrthoDB" id="1939615at2759"/>
<dbReference type="AlphaFoldDB" id="A0A5N6RJ53"/>
<gene>
    <name evidence="4" type="ORF">FH972_016842</name>
</gene>
<accession>A0A5N6RJ53</accession>
<feature type="domain" description="Remorin C-terminal" evidence="3">
    <location>
        <begin position="163"/>
        <end position="269"/>
    </location>
</feature>
<feature type="region of interest" description="Disordered" evidence="2">
    <location>
        <begin position="1"/>
        <end position="73"/>
    </location>
</feature>
<proteinExistence type="inferred from homology"/>
<feature type="compositionally biased region" description="Low complexity" evidence="2">
    <location>
        <begin position="87"/>
        <end position="108"/>
    </location>
</feature>
<evidence type="ECO:0000256" key="1">
    <source>
        <dbReference type="ARBA" id="ARBA00005711"/>
    </source>
</evidence>
<feature type="compositionally biased region" description="Low complexity" evidence="2">
    <location>
        <begin position="55"/>
        <end position="64"/>
    </location>
</feature>
<evidence type="ECO:0000313" key="5">
    <source>
        <dbReference type="Proteomes" id="UP000327013"/>
    </source>
</evidence>
<evidence type="ECO:0000256" key="2">
    <source>
        <dbReference type="SAM" id="MobiDB-lite"/>
    </source>
</evidence>
<feature type="region of interest" description="Disordered" evidence="2">
    <location>
        <begin position="221"/>
        <end position="246"/>
    </location>
</feature>
<evidence type="ECO:0000259" key="3">
    <source>
        <dbReference type="Pfam" id="PF03763"/>
    </source>
</evidence>
<dbReference type="PANTHER" id="PTHR31471">
    <property type="entry name" value="OS02G0116800 PROTEIN"/>
    <property type="match status" value="1"/>
</dbReference>
<feature type="compositionally biased region" description="Polar residues" evidence="2">
    <location>
        <begin position="1"/>
        <end position="11"/>
    </location>
</feature>
<dbReference type="Pfam" id="PF03763">
    <property type="entry name" value="Remorin_C"/>
    <property type="match status" value="1"/>
</dbReference>
<organism evidence="4 5">
    <name type="scientific">Carpinus fangiana</name>
    <dbReference type="NCBI Taxonomy" id="176857"/>
    <lineage>
        <taxon>Eukaryota</taxon>
        <taxon>Viridiplantae</taxon>
        <taxon>Streptophyta</taxon>
        <taxon>Embryophyta</taxon>
        <taxon>Tracheophyta</taxon>
        <taxon>Spermatophyta</taxon>
        <taxon>Magnoliopsida</taxon>
        <taxon>eudicotyledons</taxon>
        <taxon>Gunneridae</taxon>
        <taxon>Pentapetalae</taxon>
        <taxon>rosids</taxon>
        <taxon>fabids</taxon>
        <taxon>Fagales</taxon>
        <taxon>Betulaceae</taxon>
        <taxon>Carpinus</taxon>
    </lineage>
</organism>
<sequence>MLNDQRLITSTSHEDQGSQDQEEQIRDIHALTPPHPPPPPENRGRRREVWETSSHRSSPMSMASEGASSENFTSMSREFSALVLAGSSIDNNSNSNGNEGTSNGNNLGRIGEGHEMPEEELNPLAIVPDNNYPFDPVPSPQAGAPAAATSGGREISVQRVKKEEVESKISAWQNAKISKINNRFKREDAIINGWESEQVQKATSWMKKVERKLEEKRARAMEKMQNDVAKARRKAEERRASAEGRRGTKVAGVLEVANLMRAVGRAPVKRSFFS</sequence>
<name>A0A5N6RJ53_9ROSI</name>
<keyword evidence="5" id="KW-1185">Reference proteome</keyword>
<dbReference type="Proteomes" id="UP000327013">
    <property type="component" value="Chromosome 7"/>
</dbReference>
<protein>
    <recommendedName>
        <fullName evidence="3">Remorin C-terminal domain-containing protein</fullName>
    </recommendedName>
</protein>
<dbReference type="InterPro" id="IPR005516">
    <property type="entry name" value="Remorin_C"/>
</dbReference>
<evidence type="ECO:0000313" key="4">
    <source>
        <dbReference type="EMBL" id="KAE8098805.1"/>
    </source>
</evidence>
<feature type="region of interest" description="Disordered" evidence="2">
    <location>
        <begin position="87"/>
        <end position="159"/>
    </location>
</feature>
<dbReference type="PANTHER" id="PTHR31471:SF87">
    <property type="entry name" value="REMORIN 4.2"/>
    <property type="match status" value="1"/>
</dbReference>